<dbReference type="Gene3D" id="3.30.420.240">
    <property type="match status" value="1"/>
</dbReference>
<protein>
    <submittedName>
        <fullName evidence="1">Phage protein</fullName>
    </submittedName>
</protein>
<evidence type="ECO:0000313" key="1">
    <source>
        <dbReference type="EMBL" id="EME69726.1"/>
    </source>
</evidence>
<dbReference type="Proteomes" id="UP000011744">
    <property type="component" value="Unassembled WGS sequence"/>
</dbReference>
<reference evidence="1 2" key="1">
    <citation type="journal article" date="2014" name="Genome Announc.">
        <title>Draft Genome Sequence of Magnetospirillum sp. Strain SO-1, a Freshwater Magnetotactic Bacterium Isolated from the Ol'khovka River, Russia.</title>
        <authorList>
            <person name="Grouzdev D.S."/>
            <person name="Dziuba M.V."/>
            <person name="Sukhacheva M.S."/>
            <person name="Mardanov A.V."/>
            <person name="Beletskiy A.V."/>
            <person name="Kuznetsov B.B."/>
            <person name="Skryabin K.G."/>
        </authorList>
    </citation>
    <scope>NUCLEOTIDE SEQUENCE [LARGE SCALE GENOMIC DNA]</scope>
    <source>
        <strain evidence="1 2">SO-1</strain>
    </source>
</reference>
<dbReference type="OrthoDB" id="378710at2"/>
<name>M2Y9M7_9PROT</name>
<dbReference type="Gene3D" id="3.40.50.300">
    <property type="entry name" value="P-loop containing nucleotide triphosphate hydrolases"/>
    <property type="match status" value="1"/>
</dbReference>
<proteinExistence type="predicted"/>
<comment type="caution">
    <text evidence="1">The sequence shown here is derived from an EMBL/GenBank/DDBJ whole genome shotgun (WGS) entry which is preliminary data.</text>
</comment>
<sequence>MTGRGKRVTADDFLKSLAELAAEQRRLIETECPGFTMDRIASAQRRAKVLADDGFRFFCRTYFPHYIKGESSEFHEWLFDHLPQVAVAPEGRRELIAAPRGNAKSTVVTLLFTLWCLIRRIKRFPVILSDTFDQAAVHLQGLKSELEFNPRLRADFPDDTGAGPVWQAGEIVTITGAKVKIGGAGKALRGFRHGAQRPDLVIADDLENDENVKNPDQRNKLESWIDKTVEPLGPPDGSMDLIWVNTFLHYDAVAMRKSRNPLWRCKVFKAVIRQPDRLDLWERWEGILRNSDPALAEALADQFYHDHEAEMLAGSKVLWPAVQPLVKLAKIRVRIGDGPFSSEYQNEPMDGANQMFAHLTFWTSRLAEWVFVGACDPSMGGAGKNADPSAIGVGGFNRATGILDVVEASIRKRVPSVIMADIEALHREYKCLKWGVEIVQFQAFFAQQLVKESAIRGTPIPMVGIQSTTEKALRIESLEPHIRNGLIRIGANQAVLKEQLLFYPQAAHDDGPDMLEMLWQMAQSIRSGRSNIRTGGRRAVTSHSLAGFQS</sequence>
<accession>M2Y9M7</accession>
<dbReference type="InterPro" id="IPR027417">
    <property type="entry name" value="P-loop_NTPase"/>
</dbReference>
<dbReference type="eggNOG" id="COG5362">
    <property type="taxonomic scope" value="Bacteria"/>
</dbReference>
<evidence type="ECO:0000313" key="2">
    <source>
        <dbReference type="Proteomes" id="UP000011744"/>
    </source>
</evidence>
<gene>
    <name evidence="1" type="ORF">H261_11849</name>
</gene>
<dbReference type="PATRIC" id="fig|1244869.3.peg.2387"/>
<keyword evidence="2" id="KW-1185">Reference proteome</keyword>
<dbReference type="AlphaFoldDB" id="M2Y9M7"/>
<dbReference type="NCBIfam" id="TIGR01630">
    <property type="entry name" value="psiM2_ORF9"/>
    <property type="match status" value="1"/>
</dbReference>
<organism evidence="1 2">
    <name type="scientific">Paramagnetospirillum caucaseum</name>
    <dbReference type="NCBI Taxonomy" id="1244869"/>
    <lineage>
        <taxon>Bacteria</taxon>
        <taxon>Pseudomonadati</taxon>
        <taxon>Pseudomonadota</taxon>
        <taxon>Alphaproteobacteria</taxon>
        <taxon>Rhodospirillales</taxon>
        <taxon>Magnetospirillaceae</taxon>
        <taxon>Paramagnetospirillum</taxon>
    </lineage>
</organism>
<dbReference type="EMBL" id="AONQ01000028">
    <property type="protein sequence ID" value="EME69726.1"/>
    <property type="molecule type" value="Genomic_DNA"/>
</dbReference>
<dbReference type="InterPro" id="IPR006517">
    <property type="entry name" value="Phage_terminase_lsu-like_C"/>
</dbReference>
<dbReference type="STRING" id="1244869.H261_11849"/>
<dbReference type="RefSeq" id="WP_008617707.1">
    <property type="nucleotide sequence ID" value="NZ_AONQ01000028.1"/>
</dbReference>